<dbReference type="SUPFAM" id="SSF55961">
    <property type="entry name" value="Bet v1-like"/>
    <property type="match status" value="1"/>
</dbReference>
<evidence type="ECO:0000313" key="3">
    <source>
        <dbReference type="EMBL" id="WUX56955.1"/>
    </source>
</evidence>
<dbReference type="EMBL" id="CP109495">
    <property type="protein sequence ID" value="WUX56955.1"/>
    <property type="molecule type" value="Genomic_DNA"/>
</dbReference>
<dbReference type="InterPro" id="IPR013538">
    <property type="entry name" value="ASHA1/2-like_C"/>
</dbReference>
<reference evidence="3" key="1">
    <citation type="submission" date="2022-10" db="EMBL/GenBank/DDBJ databases">
        <title>The complete genomes of actinobacterial strains from the NBC collection.</title>
        <authorList>
            <person name="Joergensen T.S."/>
            <person name="Alvarez Arevalo M."/>
            <person name="Sterndorff E.B."/>
            <person name="Faurdal D."/>
            <person name="Vuksanovic O."/>
            <person name="Mourched A.-S."/>
            <person name="Charusanti P."/>
            <person name="Shaw S."/>
            <person name="Blin K."/>
            <person name="Weber T."/>
        </authorList>
    </citation>
    <scope>NUCLEOTIDE SEQUENCE</scope>
    <source>
        <strain evidence="3">NBC_01432</strain>
    </source>
</reference>
<proteinExistence type="inferred from homology"/>
<evidence type="ECO:0000259" key="2">
    <source>
        <dbReference type="Pfam" id="PF08327"/>
    </source>
</evidence>
<comment type="similarity">
    <text evidence="1">Belongs to the AHA1 family.</text>
</comment>
<accession>A0ABZ2AE22</accession>
<protein>
    <submittedName>
        <fullName evidence="3">SRPBCC domain-containing protein</fullName>
    </submittedName>
</protein>
<gene>
    <name evidence="3" type="ORF">OG442_38455</name>
</gene>
<dbReference type="RefSeq" id="WP_329081902.1">
    <property type="nucleotide sequence ID" value="NZ_CP109495.1"/>
</dbReference>
<dbReference type="InterPro" id="IPR023393">
    <property type="entry name" value="START-like_dom_sf"/>
</dbReference>
<dbReference type="Gene3D" id="3.30.530.20">
    <property type="match status" value="1"/>
</dbReference>
<evidence type="ECO:0000313" key="4">
    <source>
        <dbReference type="Proteomes" id="UP001432209"/>
    </source>
</evidence>
<dbReference type="Proteomes" id="UP001432209">
    <property type="component" value="Chromosome"/>
</dbReference>
<name>A0ABZ2AE22_STRNV</name>
<organism evidence="3 4">
    <name type="scientific">Streptomyces niveus</name>
    <name type="common">Streptomyces spheroides</name>
    <dbReference type="NCBI Taxonomy" id="193462"/>
    <lineage>
        <taxon>Bacteria</taxon>
        <taxon>Bacillati</taxon>
        <taxon>Actinomycetota</taxon>
        <taxon>Actinomycetes</taxon>
        <taxon>Kitasatosporales</taxon>
        <taxon>Streptomycetaceae</taxon>
        <taxon>Streptomyces</taxon>
    </lineage>
</organism>
<dbReference type="Pfam" id="PF08327">
    <property type="entry name" value="AHSA1"/>
    <property type="match status" value="1"/>
</dbReference>
<feature type="domain" description="Activator of Hsp90 ATPase homologue 1/2-like C-terminal" evidence="2">
    <location>
        <begin position="36"/>
        <end position="158"/>
    </location>
</feature>
<keyword evidence="4" id="KW-1185">Reference proteome</keyword>
<sequence>MTPTPAPAPAPAPVPTGRLLRAAGGVDLVLTRGFALPVEEVWAALTESARTALWFGPWEGDGGPGTTARVRLLFEEETPWTELRVEACEAPTRLVVTTVDEAGSWRLELKLSGTPGDGSGAGSDATELTFVHHLRTQEGVGEIGPGWEYYLDKLRASLDGAPQPVFEDYYPAQKAYFEDLTAE</sequence>
<evidence type="ECO:0000256" key="1">
    <source>
        <dbReference type="ARBA" id="ARBA00006817"/>
    </source>
</evidence>